<dbReference type="Pfam" id="PF01529">
    <property type="entry name" value="DHHC"/>
    <property type="match status" value="1"/>
</dbReference>
<evidence type="ECO:0000256" key="1">
    <source>
        <dbReference type="ARBA" id="ARBA00004141"/>
    </source>
</evidence>
<dbReference type="AlphaFoldDB" id="A0A0G4FGT2"/>
<dbReference type="EMBL" id="CDMZ01000361">
    <property type="protein sequence ID" value="CEM12658.1"/>
    <property type="molecule type" value="Genomic_DNA"/>
</dbReference>
<comment type="domain">
    <text evidence="7">The DHHC domain is required for palmitoyltransferase activity.</text>
</comment>
<keyword evidence="2 7" id="KW-0808">Transferase</keyword>
<dbReference type="InterPro" id="IPR001594">
    <property type="entry name" value="Palmitoyltrfase_DHHC"/>
</dbReference>
<evidence type="ECO:0000256" key="8">
    <source>
        <dbReference type="SAM" id="MobiDB-lite"/>
    </source>
</evidence>
<keyword evidence="6 7" id="KW-0012">Acyltransferase</keyword>
<evidence type="ECO:0000256" key="6">
    <source>
        <dbReference type="ARBA" id="ARBA00023315"/>
    </source>
</evidence>
<evidence type="ECO:0000259" key="9">
    <source>
        <dbReference type="Pfam" id="PF01529"/>
    </source>
</evidence>
<accession>A0A0G4FGT2</accession>
<gene>
    <name evidence="10" type="ORF">Cvel_16938</name>
</gene>
<sequence>MRKARVNYTGDRGLETSGKAVVDFSQMNSWVKMGTLTLGVLYPSFVLFVFLPEVLDFGCLEGMVILFVCLWESVLFLFNLWMVCMGDPGVVLPEHQEVNGEYCVDSLRYSPRYCEACRLWKPPRAHHSRSLGRCVLRFDHWCPFVANGIGFKNHGHYFLMFLYSLVGALTGWTLLLWDLWSQGLLLESQTPFLKREADPSQSELMKHLHGALKDSAILSGGMLTLGVSPMMYLLSGLQARVLFLLGWRHGVMLLATLGVSAFALLVGLQHVLFPLGGRTTVERLFPSKEFVEVVPEFWLPVSKDFFSSSTWGANLKQILGNNWALRLALPVHGEMGTDGTRWVPNEGSLEVMRMKVEMERARAEGREVGALLVSSKTPKNGATPSTRTSALGGSEGHFETAMRLQSEVVRGAEEADKLQRESAFVAANVYGTGGGFSASPVSGTSRSPGAFSGTIPAASPHVASSRSSGPFPAFGGSSHGGMGVNEREGSSQEDISLGDGVGGRYAVPPVRGDHLNSKSLPAAAFRQPSSVAGASGRWDTGGGGVQASSFSKSVYHGGVAQEGGGDFELTPGSLSSRNFRGALQHSAAGAASLSPSHAGVPGPSPSLGGASVSPSMQPPVPVPSPMGGGLQGGVAGGGDVWGWGGAEEMEGGGKGALMEGRSESFEEAPILPAGYSSGGLLR</sequence>
<feature type="transmembrane region" description="Helical" evidence="7">
    <location>
        <begin position="216"/>
        <end position="239"/>
    </location>
</feature>
<evidence type="ECO:0000256" key="4">
    <source>
        <dbReference type="ARBA" id="ARBA00022989"/>
    </source>
</evidence>
<feature type="region of interest" description="Disordered" evidence="8">
    <location>
        <begin position="588"/>
        <end position="620"/>
    </location>
</feature>
<keyword evidence="3 7" id="KW-0812">Transmembrane</keyword>
<name>A0A0G4FGT2_9ALVE</name>
<dbReference type="InterPro" id="IPR039859">
    <property type="entry name" value="PFA4/ZDH16/20/ERF2-like"/>
</dbReference>
<dbReference type="PANTHER" id="PTHR12246">
    <property type="entry name" value="PALMITOYLTRANSFERASE ZDHHC16"/>
    <property type="match status" value="1"/>
</dbReference>
<feature type="transmembrane region" description="Helical" evidence="7">
    <location>
        <begin position="33"/>
        <end position="51"/>
    </location>
</feature>
<reference evidence="10" key="1">
    <citation type="submission" date="2014-11" db="EMBL/GenBank/DDBJ databases">
        <authorList>
            <person name="Otto D Thomas"/>
            <person name="Naeem Raeece"/>
        </authorList>
    </citation>
    <scope>NUCLEOTIDE SEQUENCE</scope>
</reference>
<evidence type="ECO:0000256" key="5">
    <source>
        <dbReference type="ARBA" id="ARBA00023136"/>
    </source>
</evidence>
<dbReference type="PROSITE" id="PS50216">
    <property type="entry name" value="DHHC"/>
    <property type="match status" value="1"/>
</dbReference>
<feature type="region of interest" description="Disordered" evidence="8">
    <location>
        <begin position="435"/>
        <end position="468"/>
    </location>
</feature>
<evidence type="ECO:0000256" key="3">
    <source>
        <dbReference type="ARBA" id="ARBA00022692"/>
    </source>
</evidence>
<organism evidence="10">
    <name type="scientific">Chromera velia CCMP2878</name>
    <dbReference type="NCBI Taxonomy" id="1169474"/>
    <lineage>
        <taxon>Eukaryota</taxon>
        <taxon>Sar</taxon>
        <taxon>Alveolata</taxon>
        <taxon>Colpodellida</taxon>
        <taxon>Chromeraceae</taxon>
        <taxon>Chromera</taxon>
    </lineage>
</organism>
<evidence type="ECO:0000256" key="2">
    <source>
        <dbReference type="ARBA" id="ARBA00022679"/>
    </source>
</evidence>
<protein>
    <recommendedName>
        <fullName evidence="7">Palmitoyltransferase</fullName>
        <ecNumber evidence="7">2.3.1.225</ecNumber>
    </recommendedName>
</protein>
<dbReference type="GO" id="GO:0019706">
    <property type="term" value="F:protein-cysteine S-palmitoyltransferase activity"/>
    <property type="evidence" value="ECO:0007669"/>
    <property type="project" value="UniProtKB-EC"/>
</dbReference>
<comment type="catalytic activity">
    <reaction evidence="7">
        <text>L-cysteinyl-[protein] + hexadecanoyl-CoA = S-hexadecanoyl-L-cysteinyl-[protein] + CoA</text>
        <dbReference type="Rhea" id="RHEA:36683"/>
        <dbReference type="Rhea" id="RHEA-COMP:10131"/>
        <dbReference type="Rhea" id="RHEA-COMP:11032"/>
        <dbReference type="ChEBI" id="CHEBI:29950"/>
        <dbReference type="ChEBI" id="CHEBI:57287"/>
        <dbReference type="ChEBI" id="CHEBI:57379"/>
        <dbReference type="ChEBI" id="CHEBI:74151"/>
        <dbReference type="EC" id="2.3.1.225"/>
    </reaction>
</comment>
<feature type="transmembrane region" description="Helical" evidence="7">
    <location>
        <begin position="157"/>
        <end position="177"/>
    </location>
</feature>
<feature type="transmembrane region" description="Helical" evidence="7">
    <location>
        <begin position="63"/>
        <end position="83"/>
    </location>
</feature>
<keyword evidence="5 7" id="KW-0472">Membrane</keyword>
<comment type="similarity">
    <text evidence="7">Belongs to the DHHC palmitoyltransferase family.</text>
</comment>
<evidence type="ECO:0000313" key="10">
    <source>
        <dbReference type="EMBL" id="CEM12658.1"/>
    </source>
</evidence>
<feature type="domain" description="Palmitoyltransferase DHHC" evidence="9">
    <location>
        <begin position="110"/>
        <end position="181"/>
    </location>
</feature>
<feature type="transmembrane region" description="Helical" evidence="7">
    <location>
        <begin position="251"/>
        <end position="273"/>
    </location>
</feature>
<comment type="subcellular location">
    <subcellularLocation>
        <location evidence="1">Membrane</location>
        <topology evidence="1">Multi-pass membrane protein</topology>
    </subcellularLocation>
</comment>
<dbReference type="GO" id="GO:0016020">
    <property type="term" value="C:membrane"/>
    <property type="evidence" value="ECO:0007669"/>
    <property type="project" value="UniProtKB-SubCell"/>
</dbReference>
<keyword evidence="4 7" id="KW-1133">Transmembrane helix</keyword>
<dbReference type="EC" id="2.3.1.225" evidence="7"/>
<proteinExistence type="inferred from homology"/>
<dbReference type="VEuPathDB" id="CryptoDB:Cvel_16938"/>
<evidence type="ECO:0000256" key="7">
    <source>
        <dbReference type="RuleBase" id="RU079119"/>
    </source>
</evidence>